<gene>
    <name evidence="2" type="ORF">V5799_011070</name>
</gene>
<evidence type="ECO:0008006" key="4">
    <source>
        <dbReference type="Google" id="ProtNLM"/>
    </source>
</evidence>
<keyword evidence="3" id="KW-1185">Reference proteome</keyword>
<reference evidence="2 3" key="1">
    <citation type="journal article" date="2023" name="Arcadia Sci">
        <title>De novo assembly of a long-read Amblyomma americanum tick genome.</title>
        <authorList>
            <person name="Chou S."/>
            <person name="Poskanzer K.E."/>
            <person name="Rollins M."/>
            <person name="Thuy-Boun P.S."/>
        </authorList>
    </citation>
    <scope>NUCLEOTIDE SEQUENCE [LARGE SCALE GENOMIC DNA]</scope>
    <source>
        <strain evidence="2">F_SG_1</strain>
        <tissue evidence="2">Salivary glands</tissue>
    </source>
</reference>
<keyword evidence="1" id="KW-0732">Signal</keyword>
<organism evidence="2 3">
    <name type="scientific">Amblyomma americanum</name>
    <name type="common">Lone star tick</name>
    <dbReference type="NCBI Taxonomy" id="6943"/>
    <lineage>
        <taxon>Eukaryota</taxon>
        <taxon>Metazoa</taxon>
        <taxon>Ecdysozoa</taxon>
        <taxon>Arthropoda</taxon>
        <taxon>Chelicerata</taxon>
        <taxon>Arachnida</taxon>
        <taxon>Acari</taxon>
        <taxon>Parasitiformes</taxon>
        <taxon>Ixodida</taxon>
        <taxon>Ixodoidea</taxon>
        <taxon>Ixodidae</taxon>
        <taxon>Amblyomminae</taxon>
        <taxon>Amblyomma</taxon>
    </lineage>
</organism>
<evidence type="ECO:0000313" key="3">
    <source>
        <dbReference type="Proteomes" id="UP001321473"/>
    </source>
</evidence>
<dbReference type="AlphaFoldDB" id="A0AAQ4EIC3"/>
<evidence type="ECO:0000256" key="1">
    <source>
        <dbReference type="SAM" id="SignalP"/>
    </source>
</evidence>
<dbReference type="EMBL" id="JARKHS020015443">
    <property type="protein sequence ID" value="KAK8774398.1"/>
    <property type="molecule type" value="Genomic_DNA"/>
</dbReference>
<proteinExistence type="predicted"/>
<comment type="caution">
    <text evidence="2">The sequence shown here is derived from an EMBL/GenBank/DDBJ whole genome shotgun (WGS) entry which is preliminary data.</text>
</comment>
<dbReference type="Proteomes" id="UP001321473">
    <property type="component" value="Unassembled WGS sequence"/>
</dbReference>
<name>A0AAQ4EIC3_AMBAM</name>
<evidence type="ECO:0000313" key="2">
    <source>
        <dbReference type="EMBL" id="KAK8774398.1"/>
    </source>
</evidence>
<accession>A0AAQ4EIC3</accession>
<feature type="chain" id="PRO_5042821187" description="Secreted protein" evidence="1">
    <location>
        <begin position="24"/>
        <end position="86"/>
    </location>
</feature>
<protein>
    <recommendedName>
        <fullName evidence="4">Secreted protein</fullName>
    </recommendedName>
</protein>
<sequence>MKFSVLTTLFMLVFLVLVEHSNCIRPGHWRCLQYCDNSIPEKRCRPGCHCYARIGIPTPRVCIDPLLPLPPGFVPRKGYASMFFVR</sequence>
<feature type="signal peptide" evidence="1">
    <location>
        <begin position="1"/>
        <end position="23"/>
    </location>
</feature>